<dbReference type="RefSeq" id="WP_110985338.1">
    <property type="nucleotide sequence ID" value="NZ_CAWNWM010000003.1"/>
</dbReference>
<evidence type="ECO:0000256" key="3">
    <source>
        <dbReference type="ARBA" id="ARBA00023306"/>
    </source>
</evidence>
<comment type="caution">
    <text evidence="5">The sequence shown here is derived from an EMBL/GenBank/DDBJ whole genome shotgun (WGS) entry which is preliminary data.</text>
</comment>
<keyword evidence="3" id="KW-0131">Cell cycle</keyword>
<evidence type="ECO:0000256" key="4">
    <source>
        <dbReference type="ARBA" id="ARBA00044936"/>
    </source>
</evidence>
<evidence type="ECO:0000313" key="6">
    <source>
        <dbReference type="Proteomes" id="UP000248857"/>
    </source>
</evidence>
<dbReference type="PANTHER" id="PTHR35798">
    <property type="entry name" value="CELL DIVISION PROTEIN SEPF"/>
    <property type="match status" value="1"/>
</dbReference>
<reference evidence="5 6" key="1">
    <citation type="journal article" date="2018" name="Sci. Rep.">
        <title>A novel species of the marine cyanobacterium Acaryochloris with a unique pigment content and lifestyle.</title>
        <authorList>
            <person name="Partensky F."/>
            <person name="Six C."/>
            <person name="Ratin M."/>
            <person name="Garczarek L."/>
            <person name="Vaulot D."/>
            <person name="Probert I."/>
            <person name="Calteau A."/>
            <person name="Gourvil P."/>
            <person name="Marie D."/>
            <person name="Grebert T."/>
            <person name="Bouchier C."/>
            <person name="Le Panse S."/>
            <person name="Gachenot M."/>
            <person name="Rodriguez F."/>
            <person name="Garrido J.L."/>
        </authorList>
    </citation>
    <scope>NUCLEOTIDE SEQUENCE [LARGE SCALE GENOMIC DNA]</scope>
    <source>
        <strain evidence="5 6">RCC1774</strain>
    </source>
</reference>
<dbReference type="GO" id="GO:0000917">
    <property type="term" value="P:division septum assembly"/>
    <property type="evidence" value="ECO:0007669"/>
    <property type="project" value="UniProtKB-KW"/>
</dbReference>
<comment type="function">
    <text evidence="4">Cell division protein that is part of the divisome complex and is recruited early to the Z-ring. Probably stimulates Z-ring formation, perhaps through the cross-linking of FtsZ protofilaments. Its function overlaps with FtsA.</text>
</comment>
<dbReference type="PANTHER" id="PTHR35798:SF1">
    <property type="entry name" value="CELL DIVISION PROTEIN SEPF"/>
    <property type="match status" value="1"/>
</dbReference>
<evidence type="ECO:0000256" key="2">
    <source>
        <dbReference type="ARBA" id="ARBA00023210"/>
    </source>
</evidence>
<dbReference type="AlphaFoldDB" id="A0A2W1JM20"/>
<keyword evidence="6" id="KW-1185">Reference proteome</keyword>
<dbReference type="EMBL" id="PQWO01000003">
    <property type="protein sequence ID" value="PZD74413.1"/>
    <property type="molecule type" value="Genomic_DNA"/>
</dbReference>
<dbReference type="Proteomes" id="UP000248857">
    <property type="component" value="Unassembled WGS sequence"/>
</dbReference>
<dbReference type="OrthoDB" id="9815206at2"/>
<proteinExistence type="predicted"/>
<evidence type="ECO:0000313" key="5">
    <source>
        <dbReference type="EMBL" id="PZD74413.1"/>
    </source>
</evidence>
<keyword evidence="1 5" id="KW-0132">Cell division</keyword>
<dbReference type="Gene3D" id="3.30.110.150">
    <property type="entry name" value="SepF-like protein"/>
    <property type="match status" value="1"/>
</dbReference>
<gene>
    <name evidence="5" type="primary">sepF_2</name>
    <name evidence="5" type="ORF">C1752_01379</name>
</gene>
<dbReference type="InterPro" id="IPR038594">
    <property type="entry name" value="SepF-like_sf"/>
</dbReference>
<organism evidence="5 6">
    <name type="scientific">Acaryochloris thomasi RCC1774</name>
    <dbReference type="NCBI Taxonomy" id="1764569"/>
    <lineage>
        <taxon>Bacteria</taxon>
        <taxon>Bacillati</taxon>
        <taxon>Cyanobacteriota</taxon>
        <taxon>Cyanophyceae</taxon>
        <taxon>Acaryochloridales</taxon>
        <taxon>Acaryochloridaceae</taxon>
        <taxon>Acaryochloris</taxon>
        <taxon>Acaryochloris thomasi</taxon>
    </lineage>
</organism>
<evidence type="ECO:0000256" key="1">
    <source>
        <dbReference type="ARBA" id="ARBA00022618"/>
    </source>
</evidence>
<keyword evidence="2" id="KW-0717">Septation</keyword>
<dbReference type="InterPro" id="IPR023052">
    <property type="entry name" value="Cell_div_SepF"/>
</dbReference>
<accession>A0A2W1JM20</accession>
<name>A0A2W1JM20_9CYAN</name>
<sequence length="90" mass="9612">MNNLLPLPGMKNCAIAILRPQTFDETARAVEALKTGTIILLNFADLASDKAQRFLDFAAGSTCALSGHHQAIGRGVFLFAPPTVEITTKV</sequence>
<dbReference type="InterPro" id="IPR007561">
    <property type="entry name" value="Cell_div_SepF/SepF-rel"/>
</dbReference>
<protein>
    <submittedName>
        <fullName evidence="5">Cell division protein SepF</fullName>
    </submittedName>
</protein>
<dbReference type="Pfam" id="PF04472">
    <property type="entry name" value="SepF"/>
    <property type="match status" value="1"/>
</dbReference>